<evidence type="ECO:0000256" key="8">
    <source>
        <dbReference type="ARBA" id="ARBA00022989"/>
    </source>
</evidence>
<evidence type="ECO:0000256" key="5">
    <source>
        <dbReference type="ARBA" id="ARBA00022519"/>
    </source>
</evidence>
<feature type="chain" id="PRO_5017963406" evidence="10">
    <location>
        <begin position="19"/>
        <end position="291"/>
    </location>
</feature>
<comment type="subcellular location">
    <subcellularLocation>
        <location evidence="1">Cell inner membrane</location>
        <topology evidence="1">Single-pass membrane protein</topology>
        <orientation evidence="1">Periplasmic side</orientation>
    </subcellularLocation>
</comment>
<dbReference type="PANTHER" id="PTHR33446">
    <property type="entry name" value="PROTEIN TONB-RELATED"/>
    <property type="match status" value="1"/>
</dbReference>
<dbReference type="InterPro" id="IPR006260">
    <property type="entry name" value="TonB/TolA_C"/>
</dbReference>
<evidence type="ECO:0000256" key="7">
    <source>
        <dbReference type="ARBA" id="ARBA00022927"/>
    </source>
</evidence>
<evidence type="ECO:0000256" key="2">
    <source>
        <dbReference type="ARBA" id="ARBA00006555"/>
    </source>
</evidence>
<dbReference type="SUPFAM" id="SSF74653">
    <property type="entry name" value="TolA/TonB C-terminal domain"/>
    <property type="match status" value="1"/>
</dbReference>
<evidence type="ECO:0000256" key="10">
    <source>
        <dbReference type="SAM" id="SignalP"/>
    </source>
</evidence>
<evidence type="ECO:0000313" key="12">
    <source>
        <dbReference type="EMBL" id="RNI31481.1"/>
    </source>
</evidence>
<dbReference type="GO" id="GO:0055085">
    <property type="term" value="P:transmembrane transport"/>
    <property type="evidence" value="ECO:0007669"/>
    <property type="project" value="InterPro"/>
</dbReference>
<protein>
    <submittedName>
        <fullName evidence="12">TonB family protein</fullName>
    </submittedName>
</protein>
<dbReference type="PANTHER" id="PTHR33446:SF2">
    <property type="entry name" value="PROTEIN TONB"/>
    <property type="match status" value="1"/>
</dbReference>
<reference evidence="12 13" key="1">
    <citation type="submission" date="2018-11" db="EMBL/GenBank/DDBJ databases">
        <title>Rufibacter latericius sp. nov., isolated from water in Baiyang Lake.</title>
        <authorList>
            <person name="Yang Y."/>
        </authorList>
    </citation>
    <scope>NUCLEOTIDE SEQUENCE [LARGE SCALE GENOMIC DNA]</scope>
    <source>
        <strain evidence="12 13">R-22-1c-1</strain>
    </source>
</reference>
<keyword evidence="9" id="KW-0472">Membrane</keyword>
<dbReference type="Pfam" id="PF03544">
    <property type="entry name" value="TonB_C"/>
    <property type="match status" value="1"/>
</dbReference>
<evidence type="ECO:0000313" key="13">
    <source>
        <dbReference type="Proteomes" id="UP000272117"/>
    </source>
</evidence>
<evidence type="ECO:0000256" key="9">
    <source>
        <dbReference type="ARBA" id="ARBA00023136"/>
    </source>
</evidence>
<evidence type="ECO:0000256" key="3">
    <source>
        <dbReference type="ARBA" id="ARBA00022448"/>
    </source>
</evidence>
<keyword evidence="5" id="KW-0997">Cell inner membrane</keyword>
<dbReference type="InterPro" id="IPR037682">
    <property type="entry name" value="TonB_C"/>
</dbReference>
<keyword evidence="7" id="KW-0653">Protein transport</keyword>
<dbReference type="NCBIfam" id="TIGR01352">
    <property type="entry name" value="tonB_Cterm"/>
    <property type="match status" value="1"/>
</dbReference>
<dbReference type="EMBL" id="RJJD01000001">
    <property type="protein sequence ID" value="RNI31481.1"/>
    <property type="molecule type" value="Genomic_DNA"/>
</dbReference>
<keyword evidence="13" id="KW-1185">Reference proteome</keyword>
<sequence length="291" mass="33676">MRVLFFFLFSFLSLTAFSQEVKYFSKSFQTRRTVKTDFERHYFLEGNKMRVEDYESNTLKQKSFITGTDSLDEADAYLWYVKVQADYLVEPYFSNLKAKVHTFTNAGQPSSDIIANDTRVVYAQLWNSANKPYLVKGTGNSSYWNKDSTENSHYFYKDSLLVSAFTYRPAQKDSIFIKLDKMAEPKNGLTAFRKKLASSIPYPEDELRSDIEATIYIQFTIDDEGHLRDFVALNNSSYNGFNKAVLQKLEASAAWNPALVKGRPVKSRYVIPVTFQIMDEPARPAKKKLRW</sequence>
<evidence type="ECO:0000259" key="11">
    <source>
        <dbReference type="PROSITE" id="PS52015"/>
    </source>
</evidence>
<proteinExistence type="inferred from homology"/>
<dbReference type="GO" id="GO:0031992">
    <property type="term" value="F:energy transducer activity"/>
    <property type="evidence" value="ECO:0007669"/>
    <property type="project" value="TreeGrafter"/>
</dbReference>
<accession>A0A3M9N115</accession>
<dbReference type="Proteomes" id="UP000272117">
    <property type="component" value="Unassembled WGS sequence"/>
</dbReference>
<keyword evidence="10" id="KW-0732">Signal</keyword>
<gene>
    <name evidence="12" type="ORF">EFB08_02880</name>
</gene>
<dbReference type="Gene3D" id="3.30.1150.10">
    <property type="match status" value="1"/>
</dbReference>
<dbReference type="AlphaFoldDB" id="A0A3M9N115"/>
<evidence type="ECO:0000256" key="4">
    <source>
        <dbReference type="ARBA" id="ARBA00022475"/>
    </source>
</evidence>
<comment type="caution">
    <text evidence="12">The sequence shown here is derived from an EMBL/GenBank/DDBJ whole genome shotgun (WGS) entry which is preliminary data.</text>
</comment>
<dbReference type="PROSITE" id="PS52015">
    <property type="entry name" value="TONB_CTD"/>
    <property type="match status" value="1"/>
</dbReference>
<evidence type="ECO:0000256" key="6">
    <source>
        <dbReference type="ARBA" id="ARBA00022692"/>
    </source>
</evidence>
<comment type="similarity">
    <text evidence="2">Belongs to the TonB family.</text>
</comment>
<dbReference type="InterPro" id="IPR051045">
    <property type="entry name" value="TonB-dependent_transducer"/>
</dbReference>
<feature type="signal peptide" evidence="10">
    <location>
        <begin position="1"/>
        <end position="18"/>
    </location>
</feature>
<name>A0A3M9N115_9BACT</name>
<organism evidence="12 13">
    <name type="scientific">Rufibacter latericius</name>
    <dbReference type="NCBI Taxonomy" id="2487040"/>
    <lineage>
        <taxon>Bacteria</taxon>
        <taxon>Pseudomonadati</taxon>
        <taxon>Bacteroidota</taxon>
        <taxon>Cytophagia</taxon>
        <taxon>Cytophagales</taxon>
        <taxon>Hymenobacteraceae</taxon>
        <taxon>Rufibacter</taxon>
    </lineage>
</organism>
<keyword evidence="3" id="KW-0813">Transport</keyword>
<keyword evidence="8" id="KW-1133">Transmembrane helix</keyword>
<feature type="domain" description="TonB C-terminal" evidence="11">
    <location>
        <begin position="187"/>
        <end position="284"/>
    </location>
</feature>
<dbReference type="GO" id="GO:0098797">
    <property type="term" value="C:plasma membrane protein complex"/>
    <property type="evidence" value="ECO:0007669"/>
    <property type="project" value="TreeGrafter"/>
</dbReference>
<keyword evidence="6" id="KW-0812">Transmembrane</keyword>
<evidence type="ECO:0000256" key="1">
    <source>
        <dbReference type="ARBA" id="ARBA00004383"/>
    </source>
</evidence>
<keyword evidence="4" id="KW-1003">Cell membrane</keyword>
<dbReference type="GO" id="GO:0015031">
    <property type="term" value="P:protein transport"/>
    <property type="evidence" value="ECO:0007669"/>
    <property type="project" value="UniProtKB-KW"/>
</dbReference>
<dbReference type="OrthoDB" id="9812355at2"/>